<dbReference type="Proteomes" id="UP000317371">
    <property type="component" value="Unassembled WGS sequence"/>
</dbReference>
<sequence>MTVPEVRRLLEIALPLPPRSPELRLAWSLWRRAKRLLARLSHRRRLLDDLGYSYSAVPP</sequence>
<dbReference type="InParanoid" id="A0A540V842"/>
<evidence type="ECO:0000313" key="1">
    <source>
        <dbReference type="EMBL" id="TQE92901.1"/>
    </source>
</evidence>
<gene>
    <name evidence="1" type="ORF">FKZ61_23630</name>
</gene>
<name>A0A540V842_9CHLR</name>
<reference evidence="1 2" key="1">
    <citation type="submission" date="2019-06" db="EMBL/GenBank/DDBJ databases">
        <title>Genome sequence of Litorilinea aerophila BAA-2444.</title>
        <authorList>
            <person name="Maclea K.S."/>
            <person name="Maurais E.G."/>
            <person name="Iannazzi L.C."/>
        </authorList>
    </citation>
    <scope>NUCLEOTIDE SEQUENCE [LARGE SCALE GENOMIC DNA]</scope>
    <source>
        <strain evidence="1 2">ATCC BAA-2444</strain>
    </source>
</reference>
<organism evidence="1 2">
    <name type="scientific">Litorilinea aerophila</name>
    <dbReference type="NCBI Taxonomy" id="1204385"/>
    <lineage>
        <taxon>Bacteria</taxon>
        <taxon>Bacillati</taxon>
        <taxon>Chloroflexota</taxon>
        <taxon>Caldilineae</taxon>
        <taxon>Caldilineales</taxon>
        <taxon>Caldilineaceae</taxon>
        <taxon>Litorilinea</taxon>
    </lineage>
</organism>
<proteinExistence type="predicted"/>
<keyword evidence="2" id="KW-1185">Reference proteome</keyword>
<accession>A0A540V842</accession>
<dbReference type="EMBL" id="VIGC01000084">
    <property type="protein sequence ID" value="TQE92901.1"/>
    <property type="molecule type" value="Genomic_DNA"/>
</dbReference>
<dbReference type="AlphaFoldDB" id="A0A540V842"/>
<evidence type="ECO:0000313" key="2">
    <source>
        <dbReference type="Proteomes" id="UP000317371"/>
    </source>
</evidence>
<protein>
    <submittedName>
        <fullName evidence="1">Uncharacterized protein</fullName>
    </submittedName>
</protein>
<comment type="caution">
    <text evidence="1">The sequence shown here is derived from an EMBL/GenBank/DDBJ whole genome shotgun (WGS) entry which is preliminary data.</text>
</comment>